<organism evidence="1 2">
    <name type="scientific">Dibothriocephalus latus</name>
    <name type="common">Fish tapeworm</name>
    <name type="synonym">Diphyllobothrium latum</name>
    <dbReference type="NCBI Taxonomy" id="60516"/>
    <lineage>
        <taxon>Eukaryota</taxon>
        <taxon>Metazoa</taxon>
        <taxon>Spiralia</taxon>
        <taxon>Lophotrochozoa</taxon>
        <taxon>Platyhelminthes</taxon>
        <taxon>Cestoda</taxon>
        <taxon>Eucestoda</taxon>
        <taxon>Diphyllobothriidea</taxon>
        <taxon>Diphyllobothriidae</taxon>
        <taxon>Dibothriocephalus</taxon>
    </lineage>
</organism>
<proteinExistence type="predicted"/>
<accession>A0A3P7MHI1</accession>
<dbReference type="EMBL" id="UYRU01073106">
    <property type="protein sequence ID" value="VDN23053.1"/>
    <property type="molecule type" value="Genomic_DNA"/>
</dbReference>
<gene>
    <name evidence="1" type="ORF">DILT_LOCUS14181</name>
</gene>
<sequence length="83" mass="9198">MAAEDDSSVEVIEDGPVLSVGSAADLRQKLQLPKCLDVSVIIFQYACGSMAILLYPEISAQQVLKRTICYYAEFTFTMTRCKL</sequence>
<evidence type="ECO:0000313" key="2">
    <source>
        <dbReference type="Proteomes" id="UP000281553"/>
    </source>
</evidence>
<reference evidence="1 2" key="1">
    <citation type="submission" date="2018-11" db="EMBL/GenBank/DDBJ databases">
        <authorList>
            <consortium name="Pathogen Informatics"/>
        </authorList>
    </citation>
    <scope>NUCLEOTIDE SEQUENCE [LARGE SCALE GENOMIC DNA]</scope>
</reference>
<protein>
    <submittedName>
        <fullName evidence="1">Uncharacterized protein</fullName>
    </submittedName>
</protein>
<keyword evidence="2" id="KW-1185">Reference proteome</keyword>
<name>A0A3P7MHI1_DIBLA</name>
<evidence type="ECO:0000313" key="1">
    <source>
        <dbReference type="EMBL" id="VDN23053.1"/>
    </source>
</evidence>
<dbReference type="Proteomes" id="UP000281553">
    <property type="component" value="Unassembled WGS sequence"/>
</dbReference>
<dbReference type="AlphaFoldDB" id="A0A3P7MHI1"/>